<organism evidence="2 3">
    <name type="scientific">Cotesia glomerata</name>
    <name type="common">Lepidopteran parasitic wasp</name>
    <name type="synonym">Apanteles glomeratus</name>
    <dbReference type="NCBI Taxonomy" id="32391"/>
    <lineage>
        <taxon>Eukaryota</taxon>
        <taxon>Metazoa</taxon>
        <taxon>Ecdysozoa</taxon>
        <taxon>Arthropoda</taxon>
        <taxon>Hexapoda</taxon>
        <taxon>Insecta</taxon>
        <taxon>Pterygota</taxon>
        <taxon>Neoptera</taxon>
        <taxon>Endopterygota</taxon>
        <taxon>Hymenoptera</taxon>
        <taxon>Apocrita</taxon>
        <taxon>Ichneumonoidea</taxon>
        <taxon>Braconidae</taxon>
        <taxon>Microgastrinae</taxon>
        <taxon>Cotesia</taxon>
    </lineage>
</organism>
<reference evidence="2 3" key="1">
    <citation type="journal article" date="2021" name="J. Hered.">
        <title>A chromosome-level genome assembly of the parasitoid wasp, Cotesia glomerata (Hymenoptera: Braconidae).</title>
        <authorList>
            <person name="Pinto B.J."/>
            <person name="Weis J.J."/>
            <person name="Gamble T."/>
            <person name="Ode P.J."/>
            <person name="Paul R."/>
            <person name="Zaspel J.M."/>
        </authorList>
    </citation>
    <scope>NUCLEOTIDE SEQUENCE [LARGE SCALE GENOMIC DNA]</scope>
    <source>
        <strain evidence="2">CgM1</strain>
    </source>
</reference>
<accession>A0AAV7J9Y9</accession>
<feature type="compositionally biased region" description="Basic and acidic residues" evidence="1">
    <location>
        <begin position="29"/>
        <end position="45"/>
    </location>
</feature>
<sequence length="575" mass="65082">MNVDNRESQKLDNQFQLFLNPENDDDYDQHEHQDDYKHDETKDTSSDSSNPKSHSFLEYLLEETLSQVFSSANFQDTDQPSEIKSESNESLKTVITPQDSEFSDELQFEQNGSNINIPEDAGLRPGSWILFPQLPEDRDEGVAKFIELTEALNVPPIGQVLHMLKMNEINLKSYGLDPRTMKIICEALNSNTAVKILNFQDNWLTADACYHLNDLIINNNIITEINLSGCRIGEAGSKELETGISSAESLQDLNVSRCDLGDEGLQYLSKGVYCSPSLKKVNFSNNNLSKNCASTLQKMLIQTDNLDELNLSWNYLNSSKFWETFIIGLTTNKTLKYLIVNWNGLGGECVPYLTEYLSSDPNLLRLDLRDNSFTSVEKIAEALINNTKMEIVELGNNPVQAKEVFTFIQALTKLVSTSGLKMIDLENIWADKEVLPLLDDLKTRIGLDVTLGGILSNYEIIGPDPRKIFLKRANFEAMKPKKKKLKRNFGQFVMSLQDLIVSREAFKKSIKSAKVKLSESLITEISNAFEIGEDAIDLSDLKKFYLKEYPEAAELPPLVLPRKKRKIKKTSKKLK</sequence>
<dbReference type="AlphaFoldDB" id="A0AAV7J9Y9"/>
<feature type="region of interest" description="Disordered" evidence="1">
    <location>
        <begin position="1"/>
        <end position="53"/>
    </location>
</feature>
<feature type="compositionally biased region" description="Polar residues" evidence="1">
    <location>
        <begin position="90"/>
        <end position="100"/>
    </location>
</feature>
<dbReference type="SUPFAM" id="SSF52047">
    <property type="entry name" value="RNI-like"/>
    <property type="match status" value="1"/>
</dbReference>
<dbReference type="PANTHER" id="PTHR24114:SF2">
    <property type="entry name" value="F-BOX DOMAIN-CONTAINING PROTEIN-RELATED"/>
    <property type="match status" value="1"/>
</dbReference>
<proteinExistence type="predicted"/>
<dbReference type="Pfam" id="PF13516">
    <property type="entry name" value="LRR_6"/>
    <property type="match status" value="2"/>
</dbReference>
<dbReference type="SMART" id="SM00368">
    <property type="entry name" value="LRR_RI"/>
    <property type="match status" value="6"/>
</dbReference>
<feature type="region of interest" description="Disordered" evidence="1">
    <location>
        <begin position="72"/>
        <end position="101"/>
    </location>
</feature>
<evidence type="ECO:0000313" key="3">
    <source>
        <dbReference type="Proteomes" id="UP000826195"/>
    </source>
</evidence>
<dbReference type="EMBL" id="JAHXZJ010000001">
    <property type="protein sequence ID" value="KAH0568746.1"/>
    <property type="molecule type" value="Genomic_DNA"/>
</dbReference>
<evidence type="ECO:0000256" key="1">
    <source>
        <dbReference type="SAM" id="MobiDB-lite"/>
    </source>
</evidence>
<dbReference type="InterPro" id="IPR052394">
    <property type="entry name" value="LRR-containing"/>
</dbReference>
<dbReference type="InterPro" id="IPR001611">
    <property type="entry name" value="Leu-rich_rpt"/>
</dbReference>
<evidence type="ECO:0000313" key="2">
    <source>
        <dbReference type="EMBL" id="KAH0568746.1"/>
    </source>
</evidence>
<dbReference type="PANTHER" id="PTHR24114">
    <property type="entry name" value="LEUCINE RICH REPEAT FAMILY PROTEIN"/>
    <property type="match status" value="1"/>
</dbReference>
<dbReference type="Proteomes" id="UP000826195">
    <property type="component" value="Unassembled WGS sequence"/>
</dbReference>
<dbReference type="InterPro" id="IPR032675">
    <property type="entry name" value="LRR_dom_sf"/>
</dbReference>
<name>A0AAV7J9Y9_COTGL</name>
<gene>
    <name evidence="2" type="ORF">KQX54_021436</name>
</gene>
<protein>
    <submittedName>
        <fullName evidence="2">Uncharacterized protein</fullName>
    </submittedName>
</protein>
<comment type="caution">
    <text evidence="2">The sequence shown here is derived from an EMBL/GenBank/DDBJ whole genome shotgun (WGS) entry which is preliminary data.</text>
</comment>
<dbReference type="Gene3D" id="3.80.10.10">
    <property type="entry name" value="Ribonuclease Inhibitor"/>
    <property type="match status" value="1"/>
</dbReference>
<feature type="compositionally biased region" description="Basic and acidic residues" evidence="1">
    <location>
        <begin position="1"/>
        <end position="10"/>
    </location>
</feature>
<keyword evidence="3" id="KW-1185">Reference proteome</keyword>